<dbReference type="RefSeq" id="WP_149200930.1">
    <property type="nucleotide sequence ID" value="NZ_BSOV01000010.1"/>
</dbReference>
<dbReference type="EMBL" id="CP054616">
    <property type="protein sequence ID" value="QKS49517.1"/>
    <property type="molecule type" value="Genomic_DNA"/>
</dbReference>
<dbReference type="SMART" id="SM01034">
    <property type="entry name" value="BLUF"/>
    <property type="match status" value="1"/>
</dbReference>
<dbReference type="GO" id="GO:0071949">
    <property type="term" value="F:FAD binding"/>
    <property type="evidence" value="ECO:0007669"/>
    <property type="project" value="InterPro"/>
</dbReference>
<dbReference type="Gene3D" id="3.30.70.100">
    <property type="match status" value="1"/>
</dbReference>
<gene>
    <name evidence="2" type="ORF">HUE56_03215</name>
</gene>
<feature type="domain" description="BLUF" evidence="1">
    <location>
        <begin position="1"/>
        <end position="93"/>
    </location>
</feature>
<dbReference type="GO" id="GO:0009882">
    <property type="term" value="F:blue light photoreceptor activity"/>
    <property type="evidence" value="ECO:0007669"/>
    <property type="project" value="InterPro"/>
</dbReference>
<protein>
    <submittedName>
        <fullName evidence="2">BLUF domain-containing protein</fullName>
    </submittedName>
</protein>
<dbReference type="KEGG" id="aoz:HUE56_03215"/>
<dbReference type="OrthoDB" id="196105at2"/>
<evidence type="ECO:0000313" key="2">
    <source>
        <dbReference type="EMBL" id="QKS49517.1"/>
    </source>
</evidence>
<dbReference type="Proteomes" id="UP000509702">
    <property type="component" value="Plasmid unnamed2"/>
</dbReference>
<name>A0A6N1AGK9_9PROT</name>
<dbReference type="PROSITE" id="PS50925">
    <property type="entry name" value="BLUF"/>
    <property type="match status" value="1"/>
</dbReference>
<keyword evidence="3" id="KW-1185">Reference proteome</keyword>
<dbReference type="InterPro" id="IPR007024">
    <property type="entry name" value="BLUF_domain"/>
</dbReference>
<proteinExistence type="predicted"/>
<evidence type="ECO:0000259" key="1">
    <source>
        <dbReference type="PROSITE" id="PS50925"/>
    </source>
</evidence>
<organism evidence="2 3">
    <name type="scientific">Azospirillum oryzae</name>
    <dbReference type="NCBI Taxonomy" id="286727"/>
    <lineage>
        <taxon>Bacteria</taxon>
        <taxon>Pseudomonadati</taxon>
        <taxon>Pseudomonadota</taxon>
        <taxon>Alphaproteobacteria</taxon>
        <taxon>Rhodospirillales</taxon>
        <taxon>Azospirillaceae</taxon>
        <taxon>Azospirillum</taxon>
    </lineage>
</organism>
<reference evidence="2 3" key="1">
    <citation type="submission" date="2020-06" db="EMBL/GenBank/DDBJ databases">
        <title>Complete genome of Azosprillum oryzae KACC14407.</title>
        <authorList>
            <person name="Kim M."/>
            <person name="Park Y.-J."/>
            <person name="Shin J.-H."/>
        </authorList>
    </citation>
    <scope>NUCLEOTIDE SEQUENCE [LARGE SCALE GENOMIC DNA]</scope>
    <source>
        <strain evidence="2 3">KACC 14407</strain>
        <plasmid evidence="2 3">unnamed2</plasmid>
    </source>
</reference>
<accession>A0A6N1AGK9</accession>
<sequence length="165" mass="18796">MLQVVFRSQLTKLLSYTDIQKLCLISARNNRKAGVTGFMVECGGVFLTVIEGETREAEETFNRIRHDSRHDHMEIVYSENGLERRRFGAWSMNLMFLDDDTFWQTVFGSGFSCDELLSSRALEPAFALGLLAMAYQYACAQAKIAPHPTGVRPGRIPRIGHMFRR</sequence>
<dbReference type="SUPFAM" id="SSF54975">
    <property type="entry name" value="Acylphosphatase/BLUF domain-like"/>
    <property type="match status" value="1"/>
</dbReference>
<dbReference type="InterPro" id="IPR036046">
    <property type="entry name" value="Acylphosphatase-like_dom_sf"/>
</dbReference>
<dbReference type="Pfam" id="PF04940">
    <property type="entry name" value="BLUF"/>
    <property type="match status" value="1"/>
</dbReference>
<evidence type="ECO:0000313" key="3">
    <source>
        <dbReference type="Proteomes" id="UP000509702"/>
    </source>
</evidence>
<keyword evidence="2" id="KW-0614">Plasmid</keyword>
<geneLocation type="plasmid" evidence="2 3">
    <name>unnamed2</name>
</geneLocation>
<dbReference type="AlphaFoldDB" id="A0A6N1AGK9"/>